<dbReference type="EMBL" id="CP023401">
    <property type="protein sequence ID" value="ATC34904.1"/>
    <property type="molecule type" value="Genomic_DNA"/>
</dbReference>
<protein>
    <recommendedName>
        <fullName evidence="3">PepSY domain-containing protein</fullName>
    </recommendedName>
</protein>
<dbReference type="Pfam" id="PF13645">
    <property type="entry name" value="YkuD_2"/>
    <property type="match status" value="1"/>
</dbReference>
<evidence type="ECO:0008006" key="3">
    <source>
        <dbReference type="Google" id="ProtNLM"/>
    </source>
</evidence>
<accession>A0ABM6MPD6</accession>
<keyword evidence="2" id="KW-1185">Reference proteome</keyword>
<evidence type="ECO:0000313" key="1">
    <source>
        <dbReference type="EMBL" id="ATC34904.1"/>
    </source>
</evidence>
<gene>
    <name evidence="1" type="ORF">BAZ09_001275</name>
</gene>
<organism evidence="1 2">
    <name type="scientific">Elizabethkingia anophelis R26</name>
    <dbReference type="NCBI Taxonomy" id="1246994"/>
    <lineage>
        <taxon>Bacteria</taxon>
        <taxon>Pseudomonadati</taxon>
        <taxon>Bacteroidota</taxon>
        <taxon>Flavobacteriia</taxon>
        <taxon>Flavobacteriales</taxon>
        <taxon>Weeksellaceae</taxon>
        <taxon>Elizabethkingia</taxon>
    </lineage>
</organism>
<dbReference type="RefSeq" id="WP_078691470.1">
    <property type="nucleotide sequence ID" value="NZ_ANIW01000064.1"/>
</dbReference>
<evidence type="ECO:0000313" key="2">
    <source>
        <dbReference type="Proteomes" id="UP000190057"/>
    </source>
</evidence>
<dbReference type="Proteomes" id="UP000190057">
    <property type="component" value="Chromosome"/>
</dbReference>
<reference evidence="1 2" key="1">
    <citation type="submission" date="2017-09" db="EMBL/GenBank/DDBJ databases">
        <title>Complete circularized genomes of four mosquito-derived Elizabethkingia anophelis isolates.</title>
        <authorList>
            <person name="Nicholson A.C."/>
            <person name="Xu J."/>
        </authorList>
    </citation>
    <scope>NUCLEOTIDE SEQUENCE [LARGE SCALE GENOMIC DNA]</scope>
    <source>
        <strain evidence="1 2">R26</strain>
    </source>
</reference>
<dbReference type="InterPro" id="IPR032676">
    <property type="entry name" value="YkuD_2"/>
</dbReference>
<proteinExistence type="predicted"/>
<sequence length="60" mass="6936">MIVRSSNANNRIEEIRKFASKNGYKEELVFFVDFSLTSNKYRFFVIDLKSGKILGKGMVV</sequence>
<name>A0ABM6MPD6_9FLAO</name>